<protein>
    <submittedName>
        <fullName evidence="2">Uncharacterized protein</fullName>
    </submittedName>
</protein>
<reference evidence="2" key="1">
    <citation type="submission" date="2014-09" db="EMBL/GenBank/DDBJ databases">
        <authorList>
            <person name="Magalhaes I.L.F."/>
            <person name="Oliveira U."/>
            <person name="Santos F.R."/>
            <person name="Vidigal T.H.D.A."/>
            <person name="Brescovit A.D."/>
            <person name="Santos A.J."/>
        </authorList>
    </citation>
    <scope>NUCLEOTIDE SEQUENCE</scope>
    <source>
        <tissue evidence="2">Shoot tissue taken approximately 20 cm above the soil surface</tissue>
    </source>
</reference>
<keyword evidence="1" id="KW-0812">Transmembrane</keyword>
<evidence type="ECO:0000313" key="2">
    <source>
        <dbReference type="EMBL" id="JAD50750.1"/>
    </source>
</evidence>
<organism evidence="2">
    <name type="scientific">Arundo donax</name>
    <name type="common">Giant reed</name>
    <name type="synonym">Donax arundinaceus</name>
    <dbReference type="NCBI Taxonomy" id="35708"/>
    <lineage>
        <taxon>Eukaryota</taxon>
        <taxon>Viridiplantae</taxon>
        <taxon>Streptophyta</taxon>
        <taxon>Embryophyta</taxon>
        <taxon>Tracheophyta</taxon>
        <taxon>Spermatophyta</taxon>
        <taxon>Magnoliopsida</taxon>
        <taxon>Liliopsida</taxon>
        <taxon>Poales</taxon>
        <taxon>Poaceae</taxon>
        <taxon>PACMAD clade</taxon>
        <taxon>Arundinoideae</taxon>
        <taxon>Arundineae</taxon>
        <taxon>Arundo</taxon>
    </lineage>
</organism>
<feature type="transmembrane region" description="Helical" evidence="1">
    <location>
        <begin position="6"/>
        <end position="27"/>
    </location>
</feature>
<reference evidence="2" key="2">
    <citation type="journal article" date="2015" name="Data Brief">
        <title>Shoot transcriptome of the giant reed, Arundo donax.</title>
        <authorList>
            <person name="Barrero R.A."/>
            <person name="Guerrero F.D."/>
            <person name="Moolhuijzen P."/>
            <person name="Goolsby J.A."/>
            <person name="Tidwell J."/>
            <person name="Bellgard S.E."/>
            <person name="Bellgard M.I."/>
        </authorList>
    </citation>
    <scope>NUCLEOTIDE SEQUENCE</scope>
    <source>
        <tissue evidence="2">Shoot tissue taken approximately 20 cm above the soil surface</tissue>
    </source>
</reference>
<sequence length="40" mass="4390">MLLGIPSIVAAIIVACVLSTTLLLFAVNHRLFNKIFISYN</sequence>
<proteinExistence type="predicted"/>
<keyword evidence="1" id="KW-0472">Membrane</keyword>
<evidence type="ECO:0000256" key="1">
    <source>
        <dbReference type="SAM" id="Phobius"/>
    </source>
</evidence>
<keyword evidence="1" id="KW-1133">Transmembrane helix</keyword>
<dbReference type="EMBL" id="GBRH01247145">
    <property type="protein sequence ID" value="JAD50750.1"/>
    <property type="molecule type" value="Transcribed_RNA"/>
</dbReference>
<name>A0A0A9AP99_ARUDO</name>
<dbReference type="AlphaFoldDB" id="A0A0A9AP99"/>
<accession>A0A0A9AP99</accession>